<proteinExistence type="predicted"/>
<accession>A0A8J2ZCH0</accession>
<dbReference type="InterPro" id="IPR006311">
    <property type="entry name" value="TAT_signal"/>
</dbReference>
<keyword evidence="1" id="KW-0732">Signal</keyword>
<dbReference type="InterPro" id="IPR021409">
    <property type="entry name" value="DUF3047"/>
</dbReference>
<dbReference type="AlphaFoldDB" id="A0A8J2ZCH0"/>
<evidence type="ECO:0000313" key="2">
    <source>
        <dbReference type="EMBL" id="GGG40614.1"/>
    </source>
</evidence>
<name>A0A8J2ZCH0_9PROT</name>
<organism evidence="2 3">
    <name type="scientific">Caldovatus sediminis</name>
    <dbReference type="NCBI Taxonomy" id="2041189"/>
    <lineage>
        <taxon>Bacteria</taxon>
        <taxon>Pseudomonadati</taxon>
        <taxon>Pseudomonadota</taxon>
        <taxon>Alphaproteobacteria</taxon>
        <taxon>Acetobacterales</taxon>
        <taxon>Roseomonadaceae</taxon>
        <taxon>Caldovatus</taxon>
    </lineage>
</organism>
<feature type="signal peptide" evidence="1">
    <location>
        <begin position="1"/>
        <end position="25"/>
    </location>
</feature>
<evidence type="ECO:0000313" key="3">
    <source>
        <dbReference type="Proteomes" id="UP000597507"/>
    </source>
</evidence>
<dbReference type="PROSITE" id="PS51318">
    <property type="entry name" value="TAT"/>
    <property type="match status" value="1"/>
</dbReference>
<comment type="caution">
    <text evidence="2">The sequence shown here is derived from an EMBL/GenBank/DDBJ whole genome shotgun (WGS) entry which is preliminary data.</text>
</comment>
<gene>
    <name evidence="2" type="ORF">GCM10010964_30290</name>
</gene>
<evidence type="ECO:0008006" key="4">
    <source>
        <dbReference type="Google" id="ProtNLM"/>
    </source>
</evidence>
<dbReference type="RefSeq" id="WP_188901675.1">
    <property type="nucleotide sequence ID" value="NZ_BMKS01000009.1"/>
</dbReference>
<dbReference type="Pfam" id="PF11249">
    <property type="entry name" value="DUF3047"/>
    <property type="match status" value="1"/>
</dbReference>
<evidence type="ECO:0000256" key="1">
    <source>
        <dbReference type="SAM" id="SignalP"/>
    </source>
</evidence>
<feature type="chain" id="PRO_5035234596" description="DUF3047 domain-containing protein" evidence="1">
    <location>
        <begin position="26"/>
        <end position="252"/>
    </location>
</feature>
<dbReference type="EMBL" id="BMKS01000009">
    <property type="protein sequence ID" value="GGG40614.1"/>
    <property type="molecule type" value="Genomic_DNA"/>
</dbReference>
<keyword evidence="3" id="KW-1185">Reference proteome</keyword>
<protein>
    <recommendedName>
        <fullName evidence="4">DUF3047 domain-containing protein</fullName>
    </recommendedName>
</protein>
<sequence length="252" mass="26946">MIRSRRRAVLSALPLAVLAALLGGAAEPLPTPPMLAEAGWRMGAWHGMAPARFDPMPPRIRSAAGEAWALLPGVLLRAEPGEGGFVWRRLAGPPGCLAWRWRVDAGPPPTDLTRRGGEDRAISISVGFDGWPPEAGAWARARHAAAQAALGDGQPLPRSMLIYVWGGTGREPAPFFASPWLGGIGQVRVLRPADAPRGVWLEERVDLAAEWRAAFGAEGPPPLIKISIGTDTDDTRSRVHAAVADLRLEPCR</sequence>
<reference evidence="2 3" key="1">
    <citation type="journal article" date="2014" name="Int. J. Syst. Evol. Microbiol.">
        <title>Complete genome sequence of Corynebacterium casei LMG S-19264T (=DSM 44701T), isolated from a smear-ripened cheese.</title>
        <authorList>
            <consortium name="US DOE Joint Genome Institute (JGI-PGF)"/>
            <person name="Walter F."/>
            <person name="Albersmeier A."/>
            <person name="Kalinowski J."/>
            <person name="Ruckert C."/>
        </authorList>
    </citation>
    <scope>NUCLEOTIDE SEQUENCE [LARGE SCALE GENOMIC DNA]</scope>
    <source>
        <strain evidence="2 3">CGMCC 1.16330</strain>
    </source>
</reference>
<dbReference type="Proteomes" id="UP000597507">
    <property type="component" value="Unassembled WGS sequence"/>
</dbReference>